<dbReference type="EMBL" id="FNWU01000012">
    <property type="protein sequence ID" value="SEH61024.1"/>
    <property type="molecule type" value="Genomic_DNA"/>
</dbReference>
<dbReference type="STRING" id="1267564.SAMN05192561_11264"/>
<proteinExistence type="predicted"/>
<accession>A0A1H6JKI9</accession>
<sequence length="177" mass="19151">MTIVQDSGVAIDGSYYLESATGGTNTYVVPADGAEYYKPKQGDPVFGSHVFTDASSSGRPGVLFGMSDDGQDGYGIFIDTDHNNQWGIRTYSGRTRESPLAVGNNAPSANTWYFPAVDWGSDGSISITMYEYDGGAYTEFDSLSVSDNTRTGGKIGFFANNETCRWDGYDIDPNYLP</sequence>
<evidence type="ECO:0000313" key="1">
    <source>
        <dbReference type="EMBL" id="SEH61024.1"/>
    </source>
</evidence>
<evidence type="ECO:0000313" key="2">
    <source>
        <dbReference type="Proteomes" id="UP000199215"/>
    </source>
</evidence>
<reference evidence="1 2" key="1">
    <citation type="submission" date="2016-10" db="EMBL/GenBank/DDBJ databases">
        <authorList>
            <person name="de Groot N.N."/>
        </authorList>
    </citation>
    <scope>NUCLEOTIDE SEQUENCE [LARGE SCALE GENOMIC DNA]</scope>
    <source>
        <strain evidence="1 2">IBRC-M10418</strain>
    </source>
</reference>
<name>A0A1H6JKI9_9EURY</name>
<dbReference type="Proteomes" id="UP000199215">
    <property type="component" value="Unassembled WGS sequence"/>
</dbReference>
<dbReference type="Gene3D" id="2.60.120.560">
    <property type="entry name" value="Exo-inulinase, domain 1"/>
    <property type="match status" value="1"/>
</dbReference>
<organism evidence="1 2">
    <name type="scientific">Halopenitus malekzadehii</name>
    <dbReference type="NCBI Taxonomy" id="1267564"/>
    <lineage>
        <taxon>Archaea</taxon>
        <taxon>Methanobacteriati</taxon>
        <taxon>Methanobacteriota</taxon>
        <taxon>Stenosarchaea group</taxon>
        <taxon>Halobacteria</taxon>
        <taxon>Halobacteriales</taxon>
        <taxon>Haloferacaceae</taxon>
        <taxon>Halopenitus</taxon>
    </lineage>
</organism>
<dbReference type="AlphaFoldDB" id="A0A1H6JKI9"/>
<keyword evidence="2" id="KW-1185">Reference proteome</keyword>
<protein>
    <submittedName>
        <fullName evidence="1">Uncharacterized protein</fullName>
    </submittedName>
</protein>
<gene>
    <name evidence="1" type="ORF">SAMN05192561_11264</name>
</gene>